<accession>M5E1M7</accession>
<keyword evidence="3" id="KW-1185">Reference proteome</keyword>
<dbReference type="AlphaFoldDB" id="M5E1M7"/>
<keyword evidence="1" id="KW-0472">Membrane</keyword>
<organism evidence="2 3">
    <name type="scientific">Halanaerobium saccharolyticum subsp. saccharolyticum DSM 6643</name>
    <dbReference type="NCBI Taxonomy" id="1293054"/>
    <lineage>
        <taxon>Bacteria</taxon>
        <taxon>Bacillati</taxon>
        <taxon>Bacillota</taxon>
        <taxon>Clostridia</taxon>
        <taxon>Halanaerobiales</taxon>
        <taxon>Halanaerobiaceae</taxon>
        <taxon>Halanaerobium</taxon>
    </lineage>
</organism>
<evidence type="ECO:0000313" key="2">
    <source>
        <dbReference type="EMBL" id="CCU79849.1"/>
    </source>
</evidence>
<sequence length="89" mass="10665">MPFFYSGIWMLPMFIMPIMAFLMITFLYKKGFFDTIINTFNEQKANSNFNQNDLLENKNKDVFEIINLRYAKGEISKEEYQELKNELSN</sequence>
<protein>
    <recommendedName>
        <fullName evidence="4">SHOCT domain-containing protein</fullName>
    </recommendedName>
</protein>
<evidence type="ECO:0008006" key="4">
    <source>
        <dbReference type="Google" id="ProtNLM"/>
    </source>
</evidence>
<dbReference type="RefSeq" id="WP_005489160.1">
    <property type="nucleotide sequence ID" value="NZ_CAUI01000019.1"/>
</dbReference>
<name>M5E1M7_9FIRM</name>
<evidence type="ECO:0000256" key="1">
    <source>
        <dbReference type="SAM" id="Phobius"/>
    </source>
</evidence>
<dbReference type="OrthoDB" id="5461404at2"/>
<comment type="caution">
    <text evidence="2">The sequence shown here is derived from an EMBL/GenBank/DDBJ whole genome shotgun (WGS) entry which is preliminary data.</text>
</comment>
<proteinExistence type="predicted"/>
<dbReference type="STRING" id="1293054.HSACCH_01654"/>
<evidence type="ECO:0000313" key="3">
    <source>
        <dbReference type="Proteomes" id="UP000012063"/>
    </source>
</evidence>
<dbReference type="EMBL" id="CAUI01000019">
    <property type="protein sequence ID" value="CCU79849.1"/>
    <property type="molecule type" value="Genomic_DNA"/>
</dbReference>
<reference evidence="3" key="1">
    <citation type="journal article" date="2013" name="Genome Announc.">
        <title>Genome Sequence of Halanaerobium saccharolyticum subsp. saccharolyticum Strain DSM 6643T, a Halophilic Hydrogen-Producing Bacterium.</title>
        <authorList>
            <person name="Kivisto A."/>
            <person name="Larjo A."/>
            <person name="Ciranna A."/>
            <person name="Santala V."/>
            <person name="Roos C."/>
            <person name="Karp M."/>
        </authorList>
    </citation>
    <scope>NUCLEOTIDE SEQUENCE [LARGE SCALE GENOMIC DNA]</scope>
    <source>
        <strain evidence="3">DSM 6643</strain>
    </source>
</reference>
<dbReference type="Proteomes" id="UP000012063">
    <property type="component" value="Unassembled WGS sequence"/>
</dbReference>
<keyword evidence="1" id="KW-1133">Transmembrane helix</keyword>
<feature type="transmembrane region" description="Helical" evidence="1">
    <location>
        <begin position="6"/>
        <end position="28"/>
    </location>
</feature>
<dbReference type="InParanoid" id="M5E1M7"/>
<gene>
    <name evidence="2" type="ORF">HSACCH_01654</name>
</gene>
<keyword evidence="1" id="KW-0812">Transmembrane</keyword>